<evidence type="ECO:0000313" key="2">
    <source>
        <dbReference type="Proteomes" id="UP000830583"/>
    </source>
</evidence>
<protein>
    <submittedName>
        <fullName evidence="1">T9SS sorting signal type C domain-containing protein</fullName>
    </submittedName>
</protein>
<proteinExistence type="predicted"/>
<dbReference type="Proteomes" id="UP000830583">
    <property type="component" value="Chromosome"/>
</dbReference>
<accession>A0ABY4KJZ3</accession>
<reference evidence="1" key="1">
    <citation type="submission" date="2022-04" db="EMBL/GenBank/DDBJ databases">
        <title>Consumption of N2O by Flavobacterium azooxidireducens sp. nov. isolated from Decomposing Leaf Litter of Phragmites australis (Cav.).</title>
        <authorList>
            <person name="Behrendt U."/>
            <person name="Spanner T."/>
            <person name="Augustin J."/>
            <person name="Horn M.A."/>
            <person name="Kolb S."/>
            <person name="Ulrich A."/>
        </authorList>
    </citation>
    <scope>NUCLEOTIDE SEQUENCE</scope>
    <source>
        <strain evidence="1">IGB 4-14</strain>
    </source>
</reference>
<name>A0ABY4KJZ3_9FLAO</name>
<keyword evidence="2" id="KW-1185">Reference proteome</keyword>
<organism evidence="1 2">
    <name type="scientific">Flavobacterium azooxidireducens</name>
    <dbReference type="NCBI Taxonomy" id="1871076"/>
    <lineage>
        <taxon>Bacteria</taxon>
        <taxon>Pseudomonadati</taxon>
        <taxon>Bacteroidota</taxon>
        <taxon>Flavobacteriia</taxon>
        <taxon>Flavobacteriales</taxon>
        <taxon>Flavobacteriaceae</taxon>
        <taxon>Flavobacterium</taxon>
    </lineage>
</organism>
<evidence type="ECO:0000313" key="1">
    <source>
        <dbReference type="EMBL" id="UPQ79717.1"/>
    </source>
</evidence>
<gene>
    <name evidence="1" type="ORF">M0M57_02520</name>
</gene>
<dbReference type="EMBL" id="CP096205">
    <property type="protein sequence ID" value="UPQ79717.1"/>
    <property type="molecule type" value="Genomic_DNA"/>
</dbReference>
<sequence length="641" mass="70162">MRRLIQFFFVMVFGFFGLQSQAQLFVSSGSFLYVNDQYVTVTQDVNLASTGNIYLRNESQLLQKTTGSSANTGLGTLSAFQEGTSNNFGYNYWCSPVGEPSAIVGNSNFGISLLKRPTGLTTFGGEAITTGLNGSSTNTALNISSRWIYTLTTANQYSSWNYIAAATSIGAGQGFTMKGVSGSDNTTVLGVQNNPGNNQRYDFRGKPNDGNINIPVGNAIAGGTSYTESTLTGNPYPSAINLNLFLLENSGYSVDYVSGSTTFVGSPIINGIAYFWEHQKPATSHVLTDYVGGYATYVPNGATAFSPGTYTSAPWNSYNGDGSPNTSAGNSGINYRRMFSPVGQGFIVKGEEETGTAVMRNRYRVFNKEGVAENSQFERNASNYETNSDSDTNWHDIPNLTGTDYTQFSKLQVPQIRIQTILNNQFTREVVLAFNPNANDGFDIAFDAPAQGSNLPTDVYFPITNDNQFVISTLPFDINKRIPFALKAVNQSTFRVYVGEIINFEGAENVFLFDKETNIYHDIKNSFVDITLPAGGTTTDRFEVTFLDETLGNETIKSEQFMIVQNNENELLSIRNPNLVDLKSATLFDITGKLIFTKDKLGAQEIYSFPTIGLSDSIYIVKLITADNQEISKKVSIFKVN</sequence>
<dbReference type="NCBIfam" id="NF033708">
    <property type="entry name" value="T9SS_Cterm_ChiA"/>
    <property type="match status" value="1"/>
</dbReference>
<dbReference type="RefSeq" id="WP_248435076.1">
    <property type="nucleotide sequence ID" value="NZ_CP096205.1"/>
</dbReference>